<reference evidence="6 7" key="1">
    <citation type="submission" date="2020-04" db="EMBL/GenBank/DDBJ databases">
        <title>Gordonia sp. nov. TBRC 11910.</title>
        <authorList>
            <person name="Suriyachadkun C."/>
        </authorList>
    </citation>
    <scope>NUCLEOTIDE SEQUENCE [LARGE SCALE GENOMIC DNA]</scope>
    <source>
        <strain evidence="6 7">TBRC 11910</strain>
    </source>
</reference>
<evidence type="ECO:0000256" key="4">
    <source>
        <dbReference type="ARBA" id="ARBA00025742"/>
    </source>
</evidence>
<evidence type="ECO:0000256" key="1">
    <source>
        <dbReference type="ARBA" id="ARBA00022723"/>
    </source>
</evidence>
<dbReference type="EMBL" id="JABBNB010000009">
    <property type="protein sequence ID" value="NMO01688.1"/>
    <property type="molecule type" value="Genomic_DNA"/>
</dbReference>
<gene>
    <name evidence="6" type="ORF">HH308_10730</name>
</gene>
<organism evidence="6 7">
    <name type="scientific">Gordonia asplenii</name>
    <dbReference type="NCBI Taxonomy" id="2725283"/>
    <lineage>
        <taxon>Bacteria</taxon>
        <taxon>Bacillati</taxon>
        <taxon>Actinomycetota</taxon>
        <taxon>Actinomycetes</taxon>
        <taxon>Mycobacteriales</taxon>
        <taxon>Gordoniaceae</taxon>
        <taxon>Gordonia</taxon>
    </lineage>
</organism>
<dbReference type="InterPro" id="IPR050884">
    <property type="entry name" value="CNP_phosphodiesterase-III"/>
</dbReference>
<keyword evidence="2" id="KW-0378">Hydrolase</keyword>
<dbReference type="PANTHER" id="PTHR42988">
    <property type="entry name" value="PHOSPHOHYDROLASE"/>
    <property type="match status" value="1"/>
</dbReference>
<evidence type="ECO:0000259" key="5">
    <source>
        <dbReference type="Pfam" id="PF00149"/>
    </source>
</evidence>
<feature type="domain" description="Calcineurin-like phosphoesterase" evidence="5">
    <location>
        <begin position="3"/>
        <end position="189"/>
    </location>
</feature>
<dbReference type="Proteomes" id="UP000550729">
    <property type="component" value="Unassembled WGS sequence"/>
</dbReference>
<name>A0A848L208_9ACTN</name>
<evidence type="ECO:0000313" key="6">
    <source>
        <dbReference type="EMBL" id="NMO01688.1"/>
    </source>
</evidence>
<sequence length="248" mass="26904">MFVVAHISDLHFNGTEYNRRRNEITVDYLNRCADGIDVLLITGDIADTGSPDQYREFLATIRTPLPTIATIGNHDHLPTYLDIVGRPENSVFDVAARAGDSGDLRIVAVDSSLPDSSSGLITDDTLDFIDTRIREVSSSTRILLAFHHPPVILHMPVMDVIRQTGEKRLADLVRSHPNIVGLVCGHAHTAAVTSFAGKPLCLAPGVSSTLKLPFEGAGVIDPTQPPSVAFHLLDDDRLATHFRVATGE</sequence>
<dbReference type="PANTHER" id="PTHR42988:SF2">
    <property type="entry name" value="CYCLIC NUCLEOTIDE PHOSPHODIESTERASE CBUA0032-RELATED"/>
    <property type="match status" value="1"/>
</dbReference>
<dbReference type="Gene3D" id="3.60.21.10">
    <property type="match status" value="1"/>
</dbReference>
<dbReference type="SUPFAM" id="SSF56300">
    <property type="entry name" value="Metallo-dependent phosphatases"/>
    <property type="match status" value="1"/>
</dbReference>
<protein>
    <submittedName>
        <fullName evidence="6">Metallophosphoesterase</fullName>
    </submittedName>
</protein>
<evidence type="ECO:0000256" key="3">
    <source>
        <dbReference type="ARBA" id="ARBA00023004"/>
    </source>
</evidence>
<dbReference type="GO" id="GO:0046872">
    <property type="term" value="F:metal ion binding"/>
    <property type="evidence" value="ECO:0007669"/>
    <property type="project" value="UniProtKB-KW"/>
</dbReference>
<dbReference type="InterPro" id="IPR004843">
    <property type="entry name" value="Calcineurin-like_PHP"/>
</dbReference>
<keyword evidence="1" id="KW-0479">Metal-binding</keyword>
<dbReference type="RefSeq" id="WP_170194195.1">
    <property type="nucleotide sequence ID" value="NZ_JABBNB010000009.1"/>
</dbReference>
<dbReference type="AlphaFoldDB" id="A0A848L208"/>
<dbReference type="GO" id="GO:0016787">
    <property type="term" value="F:hydrolase activity"/>
    <property type="evidence" value="ECO:0007669"/>
    <property type="project" value="UniProtKB-KW"/>
</dbReference>
<dbReference type="InterPro" id="IPR029052">
    <property type="entry name" value="Metallo-depent_PP-like"/>
</dbReference>
<accession>A0A848L208</accession>
<comment type="caution">
    <text evidence="6">The sequence shown here is derived from an EMBL/GenBank/DDBJ whole genome shotgun (WGS) entry which is preliminary data.</text>
</comment>
<evidence type="ECO:0000313" key="7">
    <source>
        <dbReference type="Proteomes" id="UP000550729"/>
    </source>
</evidence>
<keyword evidence="7" id="KW-1185">Reference proteome</keyword>
<keyword evidence="3" id="KW-0408">Iron</keyword>
<proteinExistence type="inferred from homology"/>
<dbReference type="Pfam" id="PF00149">
    <property type="entry name" value="Metallophos"/>
    <property type="match status" value="1"/>
</dbReference>
<comment type="similarity">
    <text evidence="4">Belongs to the cyclic nucleotide phosphodiesterase class-III family.</text>
</comment>
<evidence type="ECO:0000256" key="2">
    <source>
        <dbReference type="ARBA" id="ARBA00022801"/>
    </source>
</evidence>